<accession>A0A177CLH6</accession>
<protein>
    <submittedName>
        <fullName evidence="2">Uncharacterized protein</fullName>
    </submittedName>
</protein>
<dbReference type="AlphaFoldDB" id="A0A177CLH6"/>
<feature type="compositionally biased region" description="Polar residues" evidence="1">
    <location>
        <begin position="1"/>
        <end position="16"/>
    </location>
</feature>
<dbReference type="RefSeq" id="XP_018038521.1">
    <property type="nucleotide sequence ID" value="XM_018186684.1"/>
</dbReference>
<dbReference type="Proteomes" id="UP000077069">
    <property type="component" value="Unassembled WGS sequence"/>
</dbReference>
<gene>
    <name evidence="2" type="ORF">CC84DRAFT_557512</name>
</gene>
<sequence>MTTTARNDSRVASMSALNPPRPANHTVGDENRPLLRAIDKRQTVATAISPSALRSSRRAVAVAHHLASVVQSLVIPDSTCGEAVASQHPIRLVHSPKHGP</sequence>
<dbReference type="EMBL" id="KV441550">
    <property type="protein sequence ID" value="OAG08156.1"/>
    <property type="molecule type" value="Genomic_DNA"/>
</dbReference>
<name>A0A177CLH6_9PLEO</name>
<evidence type="ECO:0000256" key="1">
    <source>
        <dbReference type="SAM" id="MobiDB-lite"/>
    </source>
</evidence>
<organism evidence="2 3">
    <name type="scientific">Paraphaeosphaeria sporulosa</name>
    <dbReference type="NCBI Taxonomy" id="1460663"/>
    <lineage>
        <taxon>Eukaryota</taxon>
        <taxon>Fungi</taxon>
        <taxon>Dikarya</taxon>
        <taxon>Ascomycota</taxon>
        <taxon>Pezizomycotina</taxon>
        <taxon>Dothideomycetes</taxon>
        <taxon>Pleosporomycetidae</taxon>
        <taxon>Pleosporales</taxon>
        <taxon>Massarineae</taxon>
        <taxon>Didymosphaeriaceae</taxon>
        <taxon>Paraphaeosphaeria</taxon>
    </lineage>
</organism>
<dbReference type="GeneID" id="28770170"/>
<feature type="region of interest" description="Disordered" evidence="1">
    <location>
        <begin position="1"/>
        <end position="31"/>
    </location>
</feature>
<evidence type="ECO:0000313" key="3">
    <source>
        <dbReference type="Proteomes" id="UP000077069"/>
    </source>
</evidence>
<evidence type="ECO:0000313" key="2">
    <source>
        <dbReference type="EMBL" id="OAG08156.1"/>
    </source>
</evidence>
<reference evidence="2 3" key="1">
    <citation type="submission" date="2016-05" db="EMBL/GenBank/DDBJ databases">
        <title>Comparative analysis of secretome profiles of manganese(II)-oxidizing ascomycete fungi.</title>
        <authorList>
            <consortium name="DOE Joint Genome Institute"/>
            <person name="Zeiner C.A."/>
            <person name="Purvine S.O."/>
            <person name="Zink E.M."/>
            <person name="Wu S."/>
            <person name="Pasa-Tolic L."/>
            <person name="Chaput D.L."/>
            <person name="Haridas S."/>
            <person name="Grigoriev I.V."/>
            <person name="Santelli C.M."/>
            <person name="Hansel C.M."/>
        </authorList>
    </citation>
    <scope>NUCLEOTIDE SEQUENCE [LARGE SCALE GENOMIC DNA]</scope>
    <source>
        <strain evidence="2 3">AP3s5-JAC2a</strain>
    </source>
</reference>
<dbReference type="InParanoid" id="A0A177CLH6"/>
<proteinExistence type="predicted"/>
<keyword evidence="3" id="KW-1185">Reference proteome</keyword>